<proteinExistence type="predicted"/>
<keyword evidence="3" id="KW-1185">Reference proteome</keyword>
<name>A0A9W9G4C8_9EURO</name>
<gene>
    <name evidence="2" type="ORF">NUU61_001444</name>
</gene>
<dbReference type="RefSeq" id="XP_056515293.1">
    <property type="nucleotide sequence ID" value="XM_056652026.1"/>
</dbReference>
<comment type="caution">
    <text evidence="2">The sequence shown here is derived from an EMBL/GenBank/DDBJ whole genome shotgun (WGS) entry which is preliminary data.</text>
</comment>
<sequence length="126" mass="13913">MDALEILRTIVALNTRALLAERSRGRLDHELATTREALKQTTDDLQETVRLADLLYQVSQRMGAVTDYLLKERSIKDGSQDPESFELMLNKVVKQLEAEESKNGEGKSDEGAGPHAEAAGTAELDD</sequence>
<feature type="region of interest" description="Disordered" evidence="1">
    <location>
        <begin position="97"/>
        <end position="126"/>
    </location>
</feature>
<dbReference type="EMBL" id="JAPMSZ010000002">
    <property type="protein sequence ID" value="KAJ5111814.1"/>
    <property type="molecule type" value="Genomic_DNA"/>
</dbReference>
<accession>A0A9W9G4C8</accession>
<evidence type="ECO:0000313" key="2">
    <source>
        <dbReference type="EMBL" id="KAJ5111814.1"/>
    </source>
</evidence>
<dbReference type="OrthoDB" id="4283126at2759"/>
<reference evidence="2" key="1">
    <citation type="submission" date="2022-11" db="EMBL/GenBank/DDBJ databases">
        <authorList>
            <person name="Petersen C."/>
        </authorList>
    </citation>
    <scope>NUCLEOTIDE SEQUENCE</scope>
    <source>
        <strain evidence="2">IBT 34128</strain>
    </source>
</reference>
<dbReference type="GeneID" id="81391194"/>
<evidence type="ECO:0000313" key="3">
    <source>
        <dbReference type="Proteomes" id="UP001141434"/>
    </source>
</evidence>
<reference evidence="2" key="2">
    <citation type="journal article" date="2023" name="IMA Fungus">
        <title>Comparative genomic study of the Penicillium genus elucidates a diverse pangenome and 15 lateral gene transfer events.</title>
        <authorList>
            <person name="Petersen C."/>
            <person name="Sorensen T."/>
            <person name="Nielsen M.R."/>
            <person name="Sondergaard T.E."/>
            <person name="Sorensen J.L."/>
            <person name="Fitzpatrick D.A."/>
            <person name="Frisvad J.C."/>
            <person name="Nielsen K.L."/>
        </authorList>
    </citation>
    <scope>NUCLEOTIDE SEQUENCE</scope>
    <source>
        <strain evidence="2">IBT 34128</strain>
    </source>
</reference>
<feature type="compositionally biased region" description="Basic and acidic residues" evidence="1">
    <location>
        <begin position="97"/>
        <end position="112"/>
    </location>
</feature>
<organism evidence="2 3">
    <name type="scientific">Penicillium alfredii</name>
    <dbReference type="NCBI Taxonomy" id="1506179"/>
    <lineage>
        <taxon>Eukaryota</taxon>
        <taxon>Fungi</taxon>
        <taxon>Dikarya</taxon>
        <taxon>Ascomycota</taxon>
        <taxon>Pezizomycotina</taxon>
        <taxon>Eurotiomycetes</taxon>
        <taxon>Eurotiomycetidae</taxon>
        <taxon>Eurotiales</taxon>
        <taxon>Aspergillaceae</taxon>
        <taxon>Penicillium</taxon>
    </lineage>
</organism>
<dbReference type="Proteomes" id="UP001141434">
    <property type="component" value="Unassembled WGS sequence"/>
</dbReference>
<dbReference type="AlphaFoldDB" id="A0A9W9G4C8"/>
<evidence type="ECO:0000256" key="1">
    <source>
        <dbReference type="SAM" id="MobiDB-lite"/>
    </source>
</evidence>
<protein>
    <submittedName>
        <fullName evidence="2">Uncharacterized protein</fullName>
    </submittedName>
</protein>